<dbReference type="EMBL" id="BHZD01000001">
    <property type="protein sequence ID" value="GCD45715.1"/>
    <property type="molecule type" value="Genomic_DNA"/>
</dbReference>
<dbReference type="AlphaFoldDB" id="A0A401W8S1"/>
<dbReference type="RefSeq" id="WP_125055087.1">
    <property type="nucleotide sequence ID" value="NZ_BHZD01000001.1"/>
</dbReference>
<evidence type="ECO:0000313" key="3">
    <source>
        <dbReference type="Proteomes" id="UP000286746"/>
    </source>
</evidence>
<dbReference type="Proteomes" id="UP000286746">
    <property type="component" value="Unassembled WGS sequence"/>
</dbReference>
<keyword evidence="3" id="KW-1185">Reference proteome</keyword>
<name>A0A401W8S1_STREY</name>
<evidence type="ECO:0000313" key="2">
    <source>
        <dbReference type="EMBL" id="GCD45715.1"/>
    </source>
</evidence>
<dbReference type="EMBL" id="BHZD01000001">
    <property type="protein sequence ID" value="GCD44140.1"/>
    <property type="molecule type" value="Genomic_DNA"/>
</dbReference>
<proteinExistence type="predicted"/>
<evidence type="ECO:0008006" key="4">
    <source>
        <dbReference type="Google" id="ProtNLM"/>
    </source>
</evidence>
<evidence type="ECO:0000313" key="1">
    <source>
        <dbReference type="EMBL" id="GCD44140.1"/>
    </source>
</evidence>
<gene>
    <name evidence="1" type="ORF">GKJPGBOP_03831</name>
    <name evidence="2" type="ORF">GKJPGBOP_05453</name>
</gene>
<reference evidence="2 3" key="1">
    <citation type="submission" date="2018-11" db="EMBL/GenBank/DDBJ databases">
        <title>Whole genome sequence of Streptomyces paromomycinus NBRC 15454(T).</title>
        <authorList>
            <person name="Komaki H."/>
            <person name="Tamura T."/>
        </authorList>
    </citation>
    <scope>NUCLEOTIDE SEQUENCE [LARGE SCALE GENOMIC DNA]</scope>
    <source>
        <strain evidence="2 3">NBRC 15454</strain>
    </source>
</reference>
<protein>
    <recommendedName>
        <fullName evidence="4">HNH endonuclease</fullName>
    </recommendedName>
</protein>
<organism evidence="2 3">
    <name type="scientific">Streptomyces paromomycinus</name>
    <name type="common">Streptomyces rimosus subsp. paromomycinus</name>
    <dbReference type="NCBI Taxonomy" id="92743"/>
    <lineage>
        <taxon>Bacteria</taxon>
        <taxon>Bacillati</taxon>
        <taxon>Actinomycetota</taxon>
        <taxon>Actinomycetes</taxon>
        <taxon>Kitasatosporales</taxon>
        <taxon>Streptomycetaceae</taxon>
        <taxon>Streptomyces</taxon>
    </lineage>
</organism>
<sequence>MSEPIVYAALWRPAMEAAGFRCQCTGQCGSRHVKAGGRCPREHDQYASKHRGPVHLLAVPADLTASDTLACRAAVTELRAWCPDCYTAARAAARKAARTAAAAQDGLFDL</sequence>
<accession>A0A401W8S1</accession>
<comment type="caution">
    <text evidence="2">The sequence shown here is derived from an EMBL/GenBank/DDBJ whole genome shotgun (WGS) entry which is preliminary data.</text>
</comment>